<accession>X1BS09</accession>
<dbReference type="EMBL" id="BART01027886">
    <property type="protein sequence ID" value="GAG98499.1"/>
    <property type="molecule type" value="Genomic_DNA"/>
</dbReference>
<reference evidence="1" key="1">
    <citation type="journal article" date="2014" name="Front. Microbiol.">
        <title>High frequency of phylogenetically diverse reductive dehalogenase-homologous genes in deep subseafloor sedimentary metagenomes.</title>
        <authorList>
            <person name="Kawai M."/>
            <person name="Futagami T."/>
            <person name="Toyoda A."/>
            <person name="Takaki Y."/>
            <person name="Nishi S."/>
            <person name="Hori S."/>
            <person name="Arai W."/>
            <person name="Tsubouchi T."/>
            <person name="Morono Y."/>
            <person name="Uchiyama I."/>
            <person name="Ito T."/>
            <person name="Fujiyama A."/>
            <person name="Inagaki F."/>
            <person name="Takami H."/>
        </authorList>
    </citation>
    <scope>NUCLEOTIDE SEQUENCE</scope>
    <source>
        <strain evidence="1">Expedition CK06-06</strain>
    </source>
</reference>
<dbReference type="AlphaFoldDB" id="X1BS09"/>
<proteinExistence type="predicted"/>
<organism evidence="1">
    <name type="scientific">marine sediment metagenome</name>
    <dbReference type="NCBI Taxonomy" id="412755"/>
    <lineage>
        <taxon>unclassified sequences</taxon>
        <taxon>metagenomes</taxon>
        <taxon>ecological metagenomes</taxon>
    </lineage>
</organism>
<name>X1BS09_9ZZZZ</name>
<feature type="non-terminal residue" evidence="1">
    <location>
        <position position="1"/>
    </location>
</feature>
<evidence type="ECO:0000313" key="1">
    <source>
        <dbReference type="EMBL" id="GAG98499.1"/>
    </source>
</evidence>
<protein>
    <submittedName>
        <fullName evidence="1">Uncharacterized protein</fullName>
    </submittedName>
</protein>
<comment type="caution">
    <text evidence="1">The sequence shown here is derived from an EMBL/GenBank/DDBJ whole genome shotgun (WGS) entry which is preliminary data.</text>
</comment>
<sequence>QLAIRGAGRIAENLKHHKEQAFTARQLTTLISEVPLPNTVEGYGIAPSDSAELGRLMQLIGRGDGFIERIKQVLNN</sequence>
<gene>
    <name evidence="1" type="ORF">S01H4_49315</name>
</gene>